<dbReference type="EMBL" id="JACEFO010001924">
    <property type="protein sequence ID" value="KAF8693726.1"/>
    <property type="molecule type" value="Genomic_DNA"/>
</dbReference>
<dbReference type="InterPro" id="IPR022059">
    <property type="entry name" value="DUF3615"/>
</dbReference>
<protein>
    <recommendedName>
        <fullName evidence="1">DUF3615 domain-containing protein</fullName>
    </recommendedName>
</protein>
<accession>A0A835BK03</accession>
<gene>
    <name evidence="2" type="ORF">HU200_039144</name>
</gene>
<dbReference type="Pfam" id="PF12274">
    <property type="entry name" value="DUF3615"/>
    <property type="match status" value="1"/>
</dbReference>
<keyword evidence="3" id="KW-1185">Reference proteome</keyword>
<organism evidence="2 3">
    <name type="scientific">Digitaria exilis</name>
    <dbReference type="NCBI Taxonomy" id="1010633"/>
    <lineage>
        <taxon>Eukaryota</taxon>
        <taxon>Viridiplantae</taxon>
        <taxon>Streptophyta</taxon>
        <taxon>Embryophyta</taxon>
        <taxon>Tracheophyta</taxon>
        <taxon>Spermatophyta</taxon>
        <taxon>Magnoliopsida</taxon>
        <taxon>Liliopsida</taxon>
        <taxon>Poales</taxon>
        <taxon>Poaceae</taxon>
        <taxon>PACMAD clade</taxon>
        <taxon>Panicoideae</taxon>
        <taxon>Panicodae</taxon>
        <taxon>Paniceae</taxon>
        <taxon>Anthephorinae</taxon>
        <taxon>Digitaria</taxon>
    </lineage>
</organism>
<evidence type="ECO:0000313" key="3">
    <source>
        <dbReference type="Proteomes" id="UP000636709"/>
    </source>
</evidence>
<dbReference type="PANTHER" id="PTHR33326:SF38">
    <property type="entry name" value="EXPRESSED PROTEIN"/>
    <property type="match status" value="1"/>
</dbReference>
<evidence type="ECO:0000259" key="1">
    <source>
        <dbReference type="Pfam" id="PF12274"/>
    </source>
</evidence>
<dbReference type="OrthoDB" id="684795at2759"/>
<proteinExistence type="predicted"/>
<dbReference type="AlphaFoldDB" id="A0A835BK03"/>
<sequence length="101" mass="11539">MKANGSVDWTTVLFFAEVKEILRQKIYFCSPLELYKHGHCYACKKQGMDDLRHPIIGVYDRANPDTVSPSCTKMTWTASYTKNTIPMSLMSMLRLDGESLL</sequence>
<reference evidence="2" key="1">
    <citation type="submission" date="2020-07" db="EMBL/GenBank/DDBJ databases">
        <title>Genome sequence and genetic diversity analysis of an under-domesticated orphan crop, white fonio (Digitaria exilis).</title>
        <authorList>
            <person name="Bennetzen J.L."/>
            <person name="Chen S."/>
            <person name="Ma X."/>
            <person name="Wang X."/>
            <person name="Yssel A.E.J."/>
            <person name="Chaluvadi S.R."/>
            <person name="Johnson M."/>
            <person name="Gangashetty P."/>
            <person name="Hamidou F."/>
            <person name="Sanogo M.D."/>
            <person name="Zwaenepoel A."/>
            <person name="Wallace J."/>
            <person name="Van De Peer Y."/>
            <person name="Van Deynze A."/>
        </authorList>
    </citation>
    <scope>NUCLEOTIDE SEQUENCE</scope>
    <source>
        <tissue evidence="2">Leaves</tissue>
    </source>
</reference>
<evidence type="ECO:0000313" key="2">
    <source>
        <dbReference type="EMBL" id="KAF8693726.1"/>
    </source>
</evidence>
<dbReference type="Proteomes" id="UP000636709">
    <property type="component" value="Unassembled WGS sequence"/>
</dbReference>
<name>A0A835BK03_9POAL</name>
<feature type="domain" description="DUF3615" evidence="1">
    <location>
        <begin position="3"/>
        <end position="54"/>
    </location>
</feature>
<dbReference type="PANTHER" id="PTHR33326">
    <property type="entry name" value="OS05G0543800 PROTEIN"/>
    <property type="match status" value="1"/>
</dbReference>
<comment type="caution">
    <text evidence="2">The sequence shown here is derived from an EMBL/GenBank/DDBJ whole genome shotgun (WGS) entry which is preliminary data.</text>
</comment>